<evidence type="ECO:0000313" key="1">
    <source>
        <dbReference type="EMBL" id="RIY33677.1"/>
    </source>
</evidence>
<dbReference type="OrthoDB" id="6625590at2"/>
<accession>A0A3A1YC42</accession>
<dbReference type="InterPro" id="IPR019106">
    <property type="entry name" value="T4SS_TrbC"/>
</dbReference>
<dbReference type="Pfam" id="PF09673">
    <property type="entry name" value="TrbC_Ftype"/>
    <property type="match status" value="1"/>
</dbReference>
<gene>
    <name evidence="1" type="ORF">CKF54_02420</name>
</gene>
<dbReference type="EMBL" id="NRHC01000027">
    <property type="protein sequence ID" value="RIY33677.1"/>
    <property type="molecule type" value="Genomic_DNA"/>
</dbReference>
<sequence length="424" mass="47292">MYMVISRLALIRVTILTLFSPLVVLPTFAQNSEVYSHKQSYDHKQPNLPKVDVATADVLNHNSRSLNLSNPNATKANLPDTDVSNWRILASQSLPDQVLANVLQASLRLQIPVVFAGVIGEDWSQGIYHLQRRIELIVRNYHLKQVPEVLIDPRLFVHLAQAKVPALVKFDFTNTAGIIPIYQQYGNLSWELAQQATIQVTTSQATTSLVSQGQVYEISEPNMIAQAQEKLLAYLQNMPEITLGNALTGVFTQLEESKALLAGQTSLPLMQTSSQISLSYPAQPLSFNLEVWFIDLENVEVRKFFEGLPTAQLQKFFQAPKQVIILSGLSCALLTDQEACLAFWQEKFGKDLQVATPSLIQQFRPTALTRLRGDNQMMNNPHSGSNVRNVRNTHPNGAKVGEASPLQLLIEHFNLQDFAVKVGK</sequence>
<proteinExistence type="predicted"/>
<comment type="caution">
    <text evidence="1">The sequence shown here is derived from an EMBL/GenBank/DDBJ whole genome shotgun (WGS) entry which is preliminary data.</text>
</comment>
<keyword evidence="2" id="KW-1185">Reference proteome</keyword>
<dbReference type="Proteomes" id="UP000265691">
    <property type="component" value="Unassembled WGS sequence"/>
</dbReference>
<reference evidence="1 2" key="1">
    <citation type="submission" date="2017-08" db="EMBL/GenBank/DDBJ databases">
        <title>Reclassification of Bisgaard taxon 37 and 44.</title>
        <authorList>
            <person name="Christensen H."/>
        </authorList>
    </citation>
    <scope>NUCLEOTIDE SEQUENCE [LARGE SCALE GENOMIC DNA]</scope>
    <source>
        <strain evidence="1 2">B96_3</strain>
    </source>
</reference>
<organism evidence="1 2">
    <name type="scientific">Psittacicella hinzii</name>
    <dbReference type="NCBI Taxonomy" id="2028575"/>
    <lineage>
        <taxon>Bacteria</taxon>
        <taxon>Pseudomonadati</taxon>
        <taxon>Pseudomonadota</taxon>
        <taxon>Gammaproteobacteria</taxon>
        <taxon>Pasteurellales</taxon>
        <taxon>Psittacicellaceae</taxon>
        <taxon>Psittacicella</taxon>
    </lineage>
</organism>
<dbReference type="AlphaFoldDB" id="A0A3A1YC42"/>
<protein>
    <submittedName>
        <fullName evidence="1">Uncharacterized protein</fullName>
    </submittedName>
</protein>
<name>A0A3A1YC42_9GAMM</name>
<evidence type="ECO:0000313" key="2">
    <source>
        <dbReference type="Proteomes" id="UP000265691"/>
    </source>
</evidence>